<dbReference type="AlphaFoldDB" id="A0A345XXW9"/>
<dbReference type="PROSITE" id="PS51257">
    <property type="entry name" value="PROKAR_LIPOPROTEIN"/>
    <property type="match status" value="1"/>
</dbReference>
<gene>
    <name evidence="3" type="ORF">DVA86_31840</name>
</gene>
<dbReference type="RefSeq" id="WP_208883439.1">
    <property type="nucleotide sequence ID" value="NZ_CP031320.1"/>
</dbReference>
<dbReference type="KEGG" id="sarm:DVA86_31840"/>
<organism evidence="3 4">
    <name type="scientific">Streptomyces armeniacus</name>
    <dbReference type="NCBI Taxonomy" id="83291"/>
    <lineage>
        <taxon>Bacteria</taxon>
        <taxon>Bacillati</taxon>
        <taxon>Actinomycetota</taxon>
        <taxon>Actinomycetes</taxon>
        <taxon>Kitasatosporales</taxon>
        <taxon>Streptomycetaceae</taxon>
        <taxon>Streptomyces</taxon>
    </lineage>
</organism>
<proteinExistence type="predicted"/>
<dbReference type="Pfam" id="PF01547">
    <property type="entry name" value="SBP_bac_1"/>
    <property type="match status" value="1"/>
</dbReference>
<evidence type="ECO:0000313" key="3">
    <source>
        <dbReference type="EMBL" id="AXK36485.1"/>
    </source>
</evidence>
<protein>
    <submittedName>
        <fullName evidence="3">Extracellular solute-binding protein</fullName>
    </submittedName>
</protein>
<dbReference type="PANTHER" id="PTHR43649">
    <property type="entry name" value="ARABINOSE-BINDING PROTEIN-RELATED"/>
    <property type="match status" value="1"/>
</dbReference>
<accession>A0A345XXW9</accession>
<evidence type="ECO:0000256" key="2">
    <source>
        <dbReference type="SAM" id="SignalP"/>
    </source>
</evidence>
<dbReference type="Gene3D" id="3.40.190.10">
    <property type="entry name" value="Periplasmic binding protein-like II"/>
    <property type="match status" value="1"/>
</dbReference>
<feature type="chain" id="PRO_5016890090" evidence="2">
    <location>
        <begin position="22"/>
        <end position="444"/>
    </location>
</feature>
<reference evidence="3 4" key="1">
    <citation type="submission" date="2018-07" db="EMBL/GenBank/DDBJ databases">
        <title>Draft genome of the type strain Streptomyces armeniacus ATCC 15676.</title>
        <authorList>
            <person name="Labana P."/>
            <person name="Gosse J.T."/>
            <person name="Boddy C.N."/>
        </authorList>
    </citation>
    <scope>NUCLEOTIDE SEQUENCE [LARGE SCALE GENOMIC DNA]</scope>
    <source>
        <strain evidence="3 4">ATCC 15676</strain>
    </source>
</reference>
<dbReference type="PANTHER" id="PTHR43649:SF30">
    <property type="entry name" value="ABC TRANSPORTER SUBSTRATE-BINDING PROTEIN"/>
    <property type="match status" value="1"/>
</dbReference>
<dbReference type="Proteomes" id="UP000254425">
    <property type="component" value="Chromosome"/>
</dbReference>
<name>A0A345XXW9_9ACTN</name>
<feature type="compositionally biased region" description="Gly residues" evidence="1">
    <location>
        <begin position="301"/>
        <end position="314"/>
    </location>
</feature>
<evidence type="ECO:0000256" key="1">
    <source>
        <dbReference type="SAM" id="MobiDB-lite"/>
    </source>
</evidence>
<dbReference type="InterPro" id="IPR050490">
    <property type="entry name" value="Bact_solute-bd_prot1"/>
</dbReference>
<keyword evidence="4" id="KW-1185">Reference proteome</keyword>
<evidence type="ECO:0000313" key="4">
    <source>
        <dbReference type="Proteomes" id="UP000254425"/>
    </source>
</evidence>
<dbReference type="InterPro" id="IPR006059">
    <property type="entry name" value="SBP"/>
</dbReference>
<dbReference type="EMBL" id="CP031320">
    <property type="protein sequence ID" value="AXK36485.1"/>
    <property type="molecule type" value="Genomic_DNA"/>
</dbReference>
<feature type="region of interest" description="Disordered" evidence="1">
    <location>
        <begin position="301"/>
        <end position="324"/>
    </location>
</feature>
<dbReference type="SUPFAM" id="SSF53850">
    <property type="entry name" value="Periplasmic binding protein-like II"/>
    <property type="match status" value="1"/>
</dbReference>
<keyword evidence="2" id="KW-0732">Signal</keyword>
<feature type="signal peptide" evidence="2">
    <location>
        <begin position="1"/>
        <end position="21"/>
    </location>
</feature>
<sequence>MRRRRFLAAASAALAAPSAAALLGGCAGSGDDGTLDYLSLAWQKESMEANKALVAEWNKRNPNRKVRYVQGSWDTVHDQLLTSFEGGEAPDIIHDEANDLTDFAHGGYLADLRGLLPAGLKQQIPQRSWDMATFPDDGVYGVPFVQEPRVLIANRKLLDQAGIRAPEPERPWSWPEFEEAAKELRGGRTFGVAWSMKEPVNQSVNLSLTTGGAVFYQEDGKNVVRFDEADSYVSEVIHRQVNKTRTAPEGSLGMGGSDTLPGFFSGRYAMVPLNFSFRQQVQQQAPDGFEWVTLPMPAGRGGGAGTDAGGGSGTGRAAVQGVSPQTLSIAQDTERKEDAMAFIAFMTRPDHMARLAKGDWMVPTGTEALRDPELNTARHGWRTGVHMSSDLRASPVLGVRGYAEWMDKIATPAFQEFYSGGIGLGELRDKLVEDGNRILARYQR</sequence>